<gene>
    <name evidence="5" type="primary">Aste57867_1643</name>
    <name evidence="4" type="ORF">As57867_001641</name>
    <name evidence="5" type="ORF">ASTE57867_1643</name>
</gene>
<organism evidence="5 6">
    <name type="scientific">Aphanomyces stellatus</name>
    <dbReference type="NCBI Taxonomy" id="120398"/>
    <lineage>
        <taxon>Eukaryota</taxon>
        <taxon>Sar</taxon>
        <taxon>Stramenopiles</taxon>
        <taxon>Oomycota</taxon>
        <taxon>Saprolegniomycetes</taxon>
        <taxon>Saprolegniales</taxon>
        <taxon>Verrucalvaceae</taxon>
        <taxon>Aphanomyces</taxon>
    </lineage>
</organism>
<reference evidence="5 6" key="1">
    <citation type="submission" date="2019-03" db="EMBL/GenBank/DDBJ databases">
        <authorList>
            <person name="Gaulin E."/>
            <person name="Dumas B."/>
        </authorList>
    </citation>
    <scope>NUCLEOTIDE SEQUENCE [LARGE SCALE GENOMIC DNA]</scope>
    <source>
        <strain evidence="5">CBS 568.67</strain>
    </source>
</reference>
<dbReference type="EMBL" id="CAADRA010000142">
    <property type="protein sequence ID" value="VFT78856.1"/>
    <property type="molecule type" value="Genomic_DNA"/>
</dbReference>
<evidence type="ECO:0000313" key="4">
    <source>
        <dbReference type="EMBL" id="KAF0718541.1"/>
    </source>
</evidence>
<evidence type="ECO:0000313" key="5">
    <source>
        <dbReference type="EMBL" id="VFT78856.1"/>
    </source>
</evidence>
<keyword evidence="2" id="KW-0560">Oxidoreductase</keyword>
<comment type="similarity">
    <text evidence="1">Belongs to the short-chain dehydrogenases/reductases (SDR) family.</text>
</comment>
<dbReference type="EMBL" id="VJMH01000142">
    <property type="protein sequence ID" value="KAF0718541.1"/>
    <property type="molecule type" value="Genomic_DNA"/>
</dbReference>
<dbReference type="GO" id="GO:0016491">
    <property type="term" value="F:oxidoreductase activity"/>
    <property type="evidence" value="ECO:0007669"/>
    <property type="project" value="UniProtKB-KW"/>
</dbReference>
<keyword evidence="6" id="KW-1185">Reference proteome</keyword>
<dbReference type="PANTHER" id="PTHR24320">
    <property type="entry name" value="RETINOL DEHYDROGENASE"/>
    <property type="match status" value="1"/>
</dbReference>
<dbReference type="Proteomes" id="UP000332933">
    <property type="component" value="Unassembled WGS sequence"/>
</dbReference>
<evidence type="ECO:0000256" key="1">
    <source>
        <dbReference type="ARBA" id="ARBA00006484"/>
    </source>
</evidence>
<dbReference type="PANTHER" id="PTHR24320:SF148">
    <property type="entry name" value="NAD(P)-BINDING ROSSMANN-FOLD SUPERFAMILY PROTEIN"/>
    <property type="match status" value="1"/>
</dbReference>
<feature type="compositionally biased region" description="Low complexity" evidence="3">
    <location>
        <begin position="319"/>
        <end position="335"/>
    </location>
</feature>
<dbReference type="InterPro" id="IPR036291">
    <property type="entry name" value="NAD(P)-bd_dom_sf"/>
</dbReference>
<name>A0A485KAV3_9STRA</name>
<dbReference type="Pfam" id="PF00106">
    <property type="entry name" value="adh_short"/>
    <property type="match status" value="1"/>
</dbReference>
<evidence type="ECO:0000256" key="2">
    <source>
        <dbReference type="ARBA" id="ARBA00023002"/>
    </source>
</evidence>
<dbReference type="PRINTS" id="PR00081">
    <property type="entry name" value="GDHRDH"/>
</dbReference>
<reference evidence="4" key="2">
    <citation type="submission" date="2019-06" db="EMBL/GenBank/DDBJ databases">
        <title>Genomics analysis of Aphanomyces spp. identifies a new class of oomycete effector associated with host adaptation.</title>
        <authorList>
            <person name="Gaulin E."/>
        </authorList>
    </citation>
    <scope>NUCLEOTIDE SEQUENCE</scope>
    <source>
        <strain evidence="4">CBS 578.67</strain>
    </source>
</reference>
<accession>A0A485KAV3</accession>
<protein>
    <submittedName>
        <fullName evidence="5">Aste57867_1643 protein</fullName>
    </submittedName>
</protein>
<dbReference type="InterPro" id="IPR002347">
    <property type="entry name" value="SDR_fam"/>
</dbReference>
<evidence type="ECO:0000313" key="6">
    <source>
        <dbReference type="Proteomes" id="UP000332933"/>
    </source>
</evidence>
<sequence length="382" mass="41240">MAACCCTAWWSSSSHHAPRRPFTFDDIPNLASKVAIVTGASAGLGLVTARELARQGCHVIFACRSREKTLTVLHTLVDALPPTARVEFMPLNLMSLRSVLAFVDAFKARQMPLHILVNNAGVMAPPAFLASDDGIESQFATHHVGHHALTVGLLPVLEASAPSRVVVVSSGAHARAPWTGIDFANVNNAAKYHAWSAFSQSKLANVLFARELSRRLQVRDVDNVYVNVVHPGIVRTDTTTKHSHCLLMHVRALFELHVDDGARTLLYVATSDDVVTHNWHGQYFVPIARVGASDAVAEDRALGRRLWAFTEAMIDDATMHTTDATTEGTTTDETGCMGSSSSTNDDDEFDAEALLLRTSSPTRDDDDDSGDDGSIDEAATAA</sequence>
<dbReference type="SUPFAM" id="SSF51735">
    <property type="entry name" value="NAD(P)-binding Rossmann-fold domains"/>
    <property type="match status" value="1"/>
</dbReference>
<dbReference type="AlphaFoldDB" id="A0A485KAV3"/>
<dbReference type="Gene3D" id="3.40.50.720">
    <property type="entry name" value="NAD(P)-binding Rossmann-like Domain"/>
    <property type="match status" value="1"/>
</dbReference>
<feature type="compositionally biased region" description="Acidic residues" evidence="3">
    <location>
        <begin position="364"/>
        <end position="375"/>
    </location>
</feature>
<evidence type="ECO:0000256" key="3">
    <source>
        <dbReference type="SAM" id="MobiDB-lite"/>
    </source>
</evidence>
<feature type="region of interest" description="Disordered" evidence="3">
    <location>
        <begin position="319"/>
        <end position="382"/>
    </location>
</feature>
<dbReference type="OrthoDB" id="157221at2759"/>
<proteinExistence type="inferred from homology"/>
<dbReference type="CDD" id="cd05327">
    <property type="entry name" value="retinol-DH_like_SDR_c_like"/>
    <property type="match status" value="1"/>
</dbReference>